<dbReference type="PANTHER" id="PTHR37984">
    <property type="entry name" value="PROTEIN CBG26694"/>
    <property type="match status" value="1"/>
</dbReference>
<evidence type="ECO:0000313" key="11">
    <source>
        <dbReference type="Proteomes" id="UP000054047"/>
    </source>
</evidence>
<dbReference type="AlphaFoldDB" id="A0A0C2DES1"/>
<dbReference type="InterPro" id="IPR043502">
    <property type="entry name" value="DNA/RNA_pol_sf"/>
</dbReference>
<dbReference type="Pfam" id="PF17921">
    <property type="entry name" value="Integrase_H2C2"/>
    <property type="match status" value="1"/>
</dbReference>
<accession>A0A0C2DES1</accession>
<keyword evidence="5" id="KW-0255">Endonuclease</keyword>
<dbReference type="Proteomes" id="UP000054047">
    <property type="component" value="Unassembled WGS sequence"/>
</dbReference>
<keyword evidence="7" id="KW-0695">RNA-directed DNA polymerase</keyword>
<dbReference type="InterPro" id="IPR050951">
    <property type="entry name" value="Retrovirus_Pol_polyprotein"/>
</dbReference>
<keyword evidence="2" id="KW-0808">Transferase</keyword>
<feature type="domain" description="Reverse transcriptase RNase H-like" evidence="8">
    <location>
        <begin position="11"/>
        <end position="120"/>
    </location>
</feature>
<evidence type="ECO:0000256" key="4">
    <source>
        <dbReference type="ARBA" id="ARBA00022722"/>
    </source>
</evidence>
<dbReference type="OrthoDB" id="5850908at2759"/>
<dbReference type="InterPro" id="IPR041373">
    <property type="entry name" value="RT_RNaseH"/>
</dbReference>
<dbReference type="EC" id="2.7.7.49" evidence="1"/>
<dbReference type="GO" id="GO:0004519">
    <property type="term" value="F:endonuclease activity"/>
    <property type="evidence" value="ECO:0007669"/>
    <property type="project" value="UniProtKB-KW"/>
</dbReference>
<protein>
    <recommendedName>
        <fullName evidence="1">RNA-directed DNA polymerase</fullName>
        <ecNumber evidence="1">2.7.7.49</ecNumber>
    </recommendedName>
</protein>
<evidence type="ECO:0000256" key="1">
    <source>
        <dbReference type="ARBA" id="ARBA00012493"/>
    </source>
</evidence>
<evidence type="ECO:0000256" key="6">
    <source>
        <dbReference type="ARBA" id="ARBA00022801"/>
    </source>
</evidence>
<keyword evidence="6" id="KW-0378">Hydrolase</keyword>
<dbReference type="Gene3D" id="1.10.340.70">
    <property type="match status" value="1"/>
</dbReference>
<dbReference type="SUPFAM" id="SSF56672">
    <property type="entry name" value="DNA/RNA polymerases"/>
    <property type="match status" value="1"/>
</dbReference>
<dbReference type="EMBL" id="KN726376">
    <property type="protein sequence ID" value="KIH68448.1"/>
    <property type="molecule type" value="Genomic_DNA"/>
</dbReference>
<evidence type="ECO:0000256" key="2">
    <source>
        <dbReference type="ARBA" id="ARBA00022679"/>
    </source>
</evidence>
<proteinExistence type="predicted"/>
<evidence type="ECO:0000256" key="7">
    <source>
        <dbReference type="ARBA" id="ARBA00022918"/>
    </source>
</evidence>
<feature type="domain" description="Integrase zinc-binding" evidence="9">
    <location>
        <begin position="236"/>
        <end position="280"/>
    </location>
</feature>
<evidence type="ECO:0000259" key="9">
    <source>
        <dbReference type="Pfam" id="PF17921"/>
    </source>
</evidence>
<evidence type="ECO:0000256" key="5">
    <source>
        <dbReference type="ARBA" id="ARBA00022759"/>
    </source>
</evidence>
<sequence>MLSDLLLAHYDPRQEIVVAADAFNYGIGAVIPHRYPDESEKAITHASHSLLPVEKNYSQIEREDLALIYAIQKIHKMLHGRKFTLLTDHKPLLAIFGSKKGIPAYTENRLQKWATILLGYDFSIQYRSTTSIGKVDSLFRLIASQPTTDEDRVIAAISVDADIQHVFINTIRALPVTADENKEATTNDRLLQLIKTYIKGKWPKSISNAEIQCFYNRRDSLSMLSRCLLLAERVVIPKNLQQRVLRQLHHGHPGIVLMKALARSYAYWPGIDKDVEDTVRR</sequence>
<gene>
    <name evidence="10" type="ORF">ANCDUO_01215</name>
</gene>
<evidence type="ECO:0000313" key="10">
    <source>
        <dbReference type="EMBL" id="KIH68448.1"/>
    </source>
</evidence>
<dbReference type="GO" id="GO:0016787">
    <property type="term" value="F:hydrolase activity"/>
    <property type="evidence" value="ECO:0007669"/>
    <property type="project" value="UniProtKB-KW"/>
</dbReference>
<dbReference type="GO" id="GO:0003964">
    <property type="term" value="F:RNA-directed DNA polymerase activity"/>
    <property type="evidence" value="ECO:0007669"/>
    <property type="project" value="UniProtKB-KW"/>
</dbReference>
<dbReference type="CDD" id="cd09274">
    <property type="entry name" value="RNase_HI_RT_Ty3"/>
    <property type="match status" value="1"/>
</dbReference>
<keyword evidence="11" id="KW-1185">Reference proteome</keyword>
<keyword evidence="3" id="KW-0548">Nucleotidyltransferase</keyword>
<organism evidence="10 11">
    <name type="scientific">Ancylostoma duodenale</name>
    <dbReference type="NCBI Taxonomy" id="51022"/>
    <lineage>
        <taxon>Eukaryota</taxon>
        <taxon>Metazoa</taxon>
        <taxon>Ecdysozoa</taxon>
        <taxon>Nematoda</taxon>
        <taxon>Chromadorea</taxon>
        <taxon>Rhabditida</taxon>
        <taxon>Rhabditina</taxon>
        <taxon>Rhabditomorpha</taxon>
        <taxon>Strongyloidea</taxon>
        <taxon>Ancylostomatidae</taxon>
        <taxon>Ancylostomatinae</taxon>
        <taxon>Ancylostoma</taxon>
    </lineage>
</organism>
<dbReference type="PANTHER" id="PTHR37984:SF5">
    <property type="entry name" value="PROTEIN NYNRIN-LIKE"/>
    <property type="match status" value="1"/>
</dbReference>
<reference evidence="10 11" key="1">
    <citation type="submission" date="2013-12" db="EMBL/GenBank/DDBJ databases">
        <title>Draft genome of the parsitic nematode Ancylostoma duodenale.</title>
        <authorList>
            <person name="Mitreva M."/>
        </authorList>
    </citation>
    <scope>NUCLEOTIDE SEQUENCE [LARGE SCALE GENOMIC DNA]</scope>
    <source>
        <strain evidence="10 11">Zhejiang</strain>
    </source>
</reference>
<dbReference type="Pfam" id="PF17917">
    <property type="entry name" value="RT_RNaseH"/>
    <property type="match status" value="1"/>
</dbReference>
<dbReference type="FunFam" id="1.10.340.70:FF:000003">
    <property type="entry name" value="Protein CBG25708"/>
    <property type="match status" value="1"/>
</dbReference>
<name>A0A0C2DES1_9BILA</name>
<evidence type="ECO:0000259" key="8">
    <source>
        <dbReference type="Pfam" id="PF17917"/>
    </source>
</evidence>
<keyword evidence="4" id="KW-0540">Nuclease</keyword>
<evidence type="ECO:0000256" key="3">
    <source>
        <dbReference type="ARBA" id="ARBA00022695"/>
    </source>
</evidence>
<dbReference type="InterPro" id="IPR041588">
    <property type="entry name" value="Integrase_H2C2"/>
</dbReference>